<feature type="active site" description="Proton acceptor" evidence="4">
    <location>
        <position position="410"/>
    </location>
</feature>
<feature type="active site" description="Proton donor" evidence="4">
    <location>
        <position position="351"/>
    </location>
</feature>
<dbReference type="Gene3D" id="3.40.50.1820">
    <property type="entry name" value="alpha/beta hydrolase"/>
    <property type="match status" value="1"/>
</dbReference>
<dbReference type="GO" id="GO:0097176">
    <property type="term" value="P:epoxide metabolic process"/>
    <property type="evidence" value="ECO:0007669"/>
    <property type="project" value="TreeGrafter"/>
</dbReference>
<dbReference type="PRINTS" id="PR00412">
    <property type="entry name" value="EPOXHYDRLASE"/>
</dbReference>
<evidence type="ECO:0000313" key="6">
    <source>
        <dbReference type="EMBL" id="PSH58036.1"/>
    </source>
</evidence>
<evidence type="ECO:0000313" key="7">
    <source>
        <dbReference type="Proteomes" id="UP000241158"/>
    </source>
</evidence>
<keyword evidence="7" id="KW-1185">Reference proteome</keyword>
<evidence type="ECO:0000259" key="5">
    <source>
        <dbReference type="Pfam" id="PF06441"/>
    </source>
</evidence>
<evidence type="ECO:0000256" key="1">
    <source>
        <dbReference type="ARBA" id="ARBA00010088"/>
    </source>
</evidence>
<dbReference type="GO" id="GO:0004301">
    <property type="term" value="F:epoxide hydrolase activity"/>
    <property type="evidence" value="ECO:0007669"/>
    <property type="project" value="TreeGrafter"/>
</dbReference>
<evidence type="ECO:0000256" key="4">
    <source>
        <dbReference type="PIRSR" id="PIRSR001112-1"/>
    </source>
</evidence>
<organism evidence="6 7">
    <name type="scientific">Phyllobacterium endophyticum</name>
    <dbReference type="NCBI Taxonomy" id="1149773"/>
    <lineage>
        <taxon>Bacteria</taxon>
        <taxon>Pseudomonadati</taxon>
        <taxon>Pseudomonadota</taxon>
        <taxon>Alphaproteobacteria</taxon>
        <taxon>Hyphomicrobiales</taxon>
        <taxon>Phyllobacteriaceae</taxon>
        <taxon>Phyllobacterium</taxon>
    </lineage>
</organism>
<dbReference type="InterPro" id="IPR000639">
    <property type="entry name" value="Epox_hydrolase-like"/>
</dbReference>
<protein>
    <submittedName>
        <fullName evidence="6">Multidrug MFS transporter</fullName>
    </submittedName>
</protein>
<sequence>MRRLFTTLAAVTLWFLVVAVGGALPPVLAGSPQAAEDTSIRPFSVEVPEEELTRLRRRIQETRWPDRETVTDQSQGIQLEKLKPLVEYWGSDYDWRKIEAKLNSLPQFVTNIDGIDIYFIHVRSKQKDALPVIITHGWPGSVFEQLKIIDPLTDPVAHGGQPEDAFDVIIPSMPGYGFSGKPTDTGWGPDRTAKVWAVLMKRLGYTRYVAQGGDWGSPVSSAMARQAPEGLLGIHINLPAIVPPEIAAVLAVGGPAPEGLTEKERKTFDALAAAGKMGNRSYATMMGTRPQTIGYAITDSPAGLAAWMLGHPGFSRWTYSNDDPEKSVDEVLDDVTLYWLTNSATSSGRLYWEYGGGRSPALSAVEMTSEISLPVAITVFPWENYRAPETWARRAYRNLIYFHEVDKGGHFAAWEQPELFSAELRAAFKSLRQ</sequence>
<comment type="similarity">
    <text evidence="1">Belongs to the peptidase S33 family.</text>
</comment>
<gene>
    <name evidence="6" type="ORF">CU100_10250</name>
</gene>
<dbReference type="EMBL" id="PGGN01000002">
    <property type="protein sequence ID" value="PSH58036.1"/>
    <property type="molecule type" value="Genomic_DNA"/>
</dbReference>
<keyword evidence="2" id="KW-0058">Aromatic hydrocarbons catabolism</keyword>
<name>A0A2P7AUZ1_9HYPH</name>
<accession>A0A2P7AUZ1</accession>
<feature type="active site" description="Nucleophile" evidence="4">
    <location>
        <position position="214"/>
    </location>
</feature>
<dbReference type="SUPFAM" id="SSF53474">
    <property type="entry name" value="alpha/beta-Hydrolases"/>
    <property type="match status" value="1"/>
</dbReference>
<dbReference type="Proteomes" id="UP000241158">
    <property type="component" value="Unassembled WGS sequence"/>
</dbReference>
<reference evidence="7" key="1">
    <citation type="submission" date="2017-11" db="EMBL/GenBank/DDBJ databases">
        <authorList>
            <person name="Kuznetsova I."/>
            <person name="Sazanova A."/>
            <person name="Chirak E."/>
            <person name="Safronova V."/>
            <person name="Willems A."/>
        </authorList>
    </citation>
    <scope>NUCLEOTIDE SEQUENCE [LARGE SCALE GENOMIC DNA]</scope>
    <source>
        <strain evidence="7">PEPV15</strain>
    </source>
</reference>
<dbReference type="OrthoDB" id="27092at2"/>
<feature type="domain" description="Epoxide hydrolase N-terminal" evidence="5">
    <location>
        <begin position="40"/>
        <end position="144"/>
    </location>
</feature>
<proteinExistence type="inferred from homology"/>
<dbReference type="PANTHER" id="PTHR21661:SF35">
    <property type="entry name" value="EPOXIDE HYDROLASE"/>
    <property type="match status" value="1"/>
</dbReference>
<dbReference type="Pfam" id="PF06441">
    <property type="entry name" value="EHN"/>
    <property type="match status" value="1"/>
</dbReference>
<dbReference type="PANTHER" id="PTHR21661">
    <property type="entry name" value="EPOXIDE HYDROLASE 1-RELATED"/>
    <property type="match status" value="1"/>
</dbReference>
<keyword evidence="3" id="KW-0378">Hydrolase</keyword>
<dbReference type="InterPro" id="IPR010497">
    <property type="entry name" value="Epoxide_hydro_N"/>
</dbReference>
<dbReference type="InterPro" id="IPR029058">
    <property type="entry name" value="AB_hydrolase_fold"/>
</dbReference>
<dbReference type="PIRSF" id="PIRSF001112">
    <property type="entry name" value="Epoxide_hydrolase"/>
    <property type="match status" value="1"/>
</dbReference>
<dbReference type="InterPro" id="IPR016292">
    <property type="entry name" value="Epoxide_hydrolase"/>
</dbReference>
<dbReference type="AlphaFoldDB" id="A0A2P7AUZ1"/>
<evidence type="ECO:0000256" key="2">
    <source>
        <dbReference type="ARBA" id="ARBA00022797"/>
    </source>
</evidence>
<comment type="caution">
    <text evidence="6">The sequence shown here is derived from an EMBL/GenBank/DDBJ whole genome shotgun (WGS) entry which is preliminary data.</text>
</comment>
<evidence type="ECO:0000256" key="3">
    <source>
        <dbReference type="ARBA" id="ARBA00022801"/>
    </source>
</evidence>
<dbReference type="RefSeq" id="WP_106716483.1">
    <property type="nucleotide sequence ID" value="NZ_JACHXT010000001.1"/>
</dbReference>